<sequence length="224" mass="24831">MQHYAADSVHLNATAVEPQNNGFYIGFGKRLFDLCLAVLILPILLPVIAVLAILVRRDGGPSFFGHTRVGLNGKTFKCWKVRTMVVDAEAKLQAYLADNPAAAAEWARDHKLTNDPRINKIGHILRATSLDELPQIWNVLKGEMTFVGPRPVVVAELEKYGPSVSSYLQQKPGITGLWQVSGRNDISYDERVELDVIYLHTRSLMLDLKIIAKTGLAVLDKTGK</sequence>
<organism evidence="11 12">
    <name type="scientific">Tritonibacter litoralis</name>
    <dbReference type="NCBI Taxonomy" id="2662264"/>
    <lineage>
        <taxon>Bacteria</taxon>
        <taxon>Pseudomonadati</taxon>
        <taxon>Pseudomonadota</taxon>
        <taxon>Alphaproteobacteria</taxon>
        <taxon>Rhodobacterales</taxon>
        <taxon>Paracoccaceae</taxon>
        <taxon>Tritonibacter</taxon>
    </lineage>
</organism>
<keyword evidence="12" id="KW-1185">Reference proteome</keyword>
<reference evidence="11 12" key="1">
    <citation type="submission" date="2019-10" db="EMBL/GenBank/DDBJ databases">
        <title>Epibacterium sp. nov., isolated from seawater.</title>
        <authorList>
            <person name="Zhang X."/>
            <person name="Li N."/>
        </authorList>
    </citation>
    <scope>NUCLEOTIDE SEQUENCE [LARGE SCALE GENOMIC DNA]</scope>
    <source>
        <strain evidence="11 12">SM1979</strain>
    </source>
</reference>
<dbReference type="Pfam" id="PF02397">
    <property type="entry name" value="Bac_transf"/>
    <property type="match status" value="1"/>
</dbReference>
<name>A0A843YEX0_9RHOB</name>
<dbReference type="GO" id="GO:0000271">
    <property type="term" value="P:polysaccharide biosynthetic process"/>
    <property type="evidence" value="ECO:0007669"/>
    <property type="project" value="UniProtKB-KW"/>
</dbReference>
<evidence type="ECO:0000256" key="2">
    <source>
        <dbReference type="ARBA" id="ARBA00006464"/>
    </source>
</evidence>
<evidence type="ECO:0000256" key="6">
    <source>
        <dbReference type="ARBA" id="ARBA00022989"/>
    </source>
</evidence>
<keyword evidence="8" id="KW-0270">Exopolysaccharide synthesis</keyword>
<evidence type="ECO:0000313" key="12">
    <source>
        <dbReference type="Proteomes" id="UP000444174"/>
    </source>
</evidence>
<accession>A0A843YEX0</accession>
<comment type="caution">
    <text evidence="11">The sequence shown here is derived from an EMBL/GenBank/DDBJ whole genome shotgun (WGS) entry which is preliminary data.</text>
</comment>
<keyword evidence="3" id="KW-1003">Cell membrane</keyword>
<proteinExistence type="inferred from homology"/>
<evidence type="ECO:0000256" key="3">
    <source>
        <dbReference type="ARBA" id="ARBA00022475"/>
    </source>
</evidence>
<keyword evidence="7 9" id="KW-0472">Membrane</keyword>
<keyword evidence="4 11" id="KW-0808">Transferase</keyword>
<feature type="transmembrane region" description="Helical" evidence="9">
    <location>
        <begin position="31"/>
        <end position="55"/>
    </location>
</feature>
<dbReference type="GO" id="GO:0016780">
    <property type="term" value="F:phosphotransferase activity, for other substituted phosphate groups"/>
    <property type="evidence" value="ECO:0007669"/>
    <property type="project" value="TreeGrafter"/>
</dbReference>
<evidence type="ECO:0000256" key="5">
    <source>
        <dbReference type="ARBA" id="ARBA00022692"/>
    </source>
</evidence>
<evidence type="ECO:0000256" key="7">
    <source>
        <dbReference type="ARBA" id="ARBA00023136"/>
    </source>
</evidence>
<dbReference type="PANTHER" id="PTHR30576">
    <property type="entry name" value="COLANIC BIOSYNTHESIS UDP-GLUCOSE LIPID CARRIER TRANSFERASE"/>
    <property type="match status" value="1"/>
</dbReference>
<dbReference type="Proteomes" id="UP000444174">
    <property type="component" value="Unassembled WGS sequence"/>
</dbReference>
<dbReference type="AlphaFoldDB" id="A0A843YEX0"/>
<comment type="subcellular location">
    <subcellularLocation>
        <location evidence="1">Cell membrane</location>
    </subcellularLocation>
</comment>
<evidence type="ECO:0000256" key="4">
    <source>
        <dbReference type="ARBA" id="ARBA00022679"/>
    </source>
</evidence>
<dbReference type="GO" id="GO:0005886">
    <property type="term" value="C:plasma membrane"/>
    <property type="evidence" value="ECO:0007669"/>
    <property type="project" value="UniProtKB-SubCell"/>
</dbReference>
<dbReference type="InterPro" id="IPR003362">
    <property type="entry name" value="Bact_transf"/>
</dbReference>
<comment type="similarity">
    <text evidence="2">Belongs to the bacterial sugar transferase family.</text>
</comment>
<evidence type="ECO:0000256" key="8">
    <source>
        <dbReference type="ARBA" id="ARBA00023169"/>
    </source>
</evidence>
<evidence type="ECO:0000256" key="9">
    <source>
        <dbReference type="SAM" id="Phobius"/>
    </source>
</evidence>
<keyword evidence="5 9" id="KW-0812">Transmembrane</keyword>
<evidence type="ECO:0000259" key="10">
    <source>
        <dbReference type="Pfam" id="PF02397"/>
    </source>
</evidence>
<gene>
    <name evidence="11" type="ORF">GFB49_08040</name>
</gene>
<dbReference type="RefSeq" id="WP_153215352.1">
    <property type="nucleotide sequence ID" value="NZ_WIBF01000004.1"/>
</dbReference>
<evidence type="ECO:0000313" key="11">
    <source>
        <dbReference type="EMBL" id="MQQ08398.1"/>
    </source>
</evidence>
<dbReference type="EMBL" id="WIBF01000004">
    <property type="protein sequence ID" value="MQQ08398.1"/>
    <property type="molecule type" value="Genomic_DNA"/>
</dbReference>
<protein>
    <submittedName>
        <fullName evidence="11">Sugar transferase</fullName>
    </submittedName>
</protein>
<dbReference type="PANTHER" id="PTHR30576:SF4">
    <property type="entry name" value="UNDECAPRENYL-PHOSPHATE GALACTOSE PHOSPHOTRANSFERASE"/>
    <property type="match status" value="1"/>
</dbReference>
<feature type="domain" description="Bacterial sugar transferase" evidence="10">
    <location>
        <begin position="29"/>
        <end position="219"/>
    </location>
</feature>
<keyword evidence="6 9" id="KW-1133">Transmembrane helix</keyword>
<evidence type="ECO:0000256" key="1">
    <source>
        <dbReference type="ARBA" id="ARBA00004236"/>
    </source>
</evidence>